<dbReference type="PANTHER" id="PTHR24960:SF79">
    <property type="entry name" value="PHOTOSYSTEM I IRON-SULFUR CENTER"/>
    <property type="match status" value="1"/>
</dbReference>
<gene>
    <name evidence="9" type="ORF">Bccel_0564</name>
</gene>
<reference evidence="10" key="1">
    <citation type="submission" date="2015-07" db="EMBL/GenBank/DDBJ databases">
        <title>Near-Complete Genome Sequence of the Cellulolytic Bacterium Bacteroides (Pseudobacteroides) cellulosolvens ATCC 35603.</title>
        <authorList>
            <person name="Dassa B."/>
            <person name="Utturkar S.M."/>
            <person name="Klingeman D.M."/>
            <person name="Hurt R.A."/>
            <person name="Keller M."/>
            <person name="Xu J."/>
            <person name="Reddy Y.H.K."/>
            <person name="Borovok I."/>
            <person name="Grinberg I.R."/>
            <person name="Lamed R."/>
            <person name="Zhivin O."/>
            <person name="Bayer E.A."/>
            <person name="Brown S.D."/>
        </authorList>
    </citation>
    <scope>NUCLEOTIDE SEQUENCE [LARGE SCALE GENOMIC DNA]</scope>
    <source>
        <strain evidence="10">DSM 2933</strain>
    </source>
</reference>
<evidence type="ECO:0000256" key="1">
    <source>
        <dbReference type="ARBA" id="ARBA00001966"/>
    </source>
</evidence>
<keyword evidence="7" id="KW-0411">Iron-sulfur</keyword>
<keyword evidence="5" id="KW-0479">Metal-binding</keyword>
<comment type="caution">
    <text evidence="9">The sequence shown here is derived from an EMBL/GenBank/DDBJ whole genome shotgun (WGS) entry which is preliminary data.</text>
</comment>
<proteinExistence type="predicted"/>
<evidence type="ECO:0000256" key="5">
    <source>
        <dbReference type="ARBA" id="ARBA00022723"/>
    </source>
</evidence>
<evidence type="ECO:0000256" key="4">
    <source>
        <dbReference type="ARBA" id="ARBA00022485"/>
    </source>
</evidence>
<keyword evidence="6" id="KW-0408">Iron</keyword>
<evidence type="ECO:0000313" key="10">
    <source>
        <dbReference type="Proteomes" id="UP000036923"/>
    </source>
</evidence>
<dbReference type="EMBL" id="LGTC01000001">
    <property type="protein sequence ID" value="KNY25304.1"/>
    <property type="molecule type" value="Genomic_DNA"/>
</dbReference>
<comment type="function">
    <text evidence="2">Ferredoxins are iron-sulfur proteins that transfer electrons in a wide variety of metabolic reactions.</text>
</comment>
<dbReference type="RefSeq" id="WP_036943966.1">
    <property type="nucleotide sequence ID" value="NZ_JQKC01000024.1"/>
</dbReference>
<dbReference type="Pfam" id="PF12838">
    <property type="entry name" value="Fer4_7"/>
    <property type="match status" value="1"/>
</dbReference>
<dbReference type="PANTHER" id="PTHR24960">
    <property type="entry name" value="PHOTOSYSTEM I IRON-SULFUR CENTER-RELATED"/>
    <property type="match status" value="1"/>
</dbReference>
<dbReference type="InterPro" id="IPR007160">
    <property type="entry name" value="DUF362"/>
</dbReference>
<dbReference type="SUPFAM" id="SSF54862">
    <property type="entry name" value="4Fe-4S ferredoxins"/>
    <property type="match status" value="1"/>
</dbReference>
<accession>A0A0L6JHV8</accession>
<feature type="domain" description="4Fe-4S ferredoxin-type" evidence="8">
    <location>
        <begin position="217"/>
        <end position="246"/>
    </location>
</feature>
<keyword evidence="4" id="KW-0004">4Fe-4S</keyword>
<protein>
    <recommendedName>
        <fullName evidence="3">Ferredoxin</fullName>
    </recommendedName>
</protein>
<evidence type="ECO:0000256" key="2">
    <source>
        <dbReference type="ARBA" id="ARBA00003532"/>
    </source>
</evidence>
<dbReference type="eggNOG" id="COG2768">
    <property type="taxonomic scope" value="Bacteria"/>
</dbReference>
<dbReference type="PROSITE" id="PS51379">
    <property type="entry name" value="4FE4S_FER_2"/>
    <property type="match status" value="2"/>
</dbReference>
<evidence type="ECO:0000256" key="3">
    <source>
        <dbReference type="ARBA" id="ARBA00013529"/>
    </source>
</evidence>
<feature type="domain" description="4Fe-4S ferredoxin-type" evidence="8">
    <location>
        <begin position="187"/>
        <end position="216"/>
    </location>
</feature>
<evidence type="ECO:0000313" key="9">
    <source>
        <dbReference type="EMBL" id="KNY25304.1"/>
    </source>
</evidence>
<dbReference type="OrthoDB" id="9781559at2"/>
<comment type="cofactor">
    <cofactor evidence="1">
        <name>[4Fe-4S] cluster</name>
        <dbReference type="ChEBI" id="CHEBI:49883"/>
    </cofactor>
</comment>
<keyword evidence="10" id="KW-1185">Reference proteome</keyword>
<dbReference type="Gene3D" id="3.30.70.20">
    <property type="match status" value="1"/>
</dbReference>
<dbReference type="GO" id="GO:0046872">
    <property type="term" value="F:metal ion binding"/>
    <property type="evidence" value="ECO:0007669"/>
    <property type="project" value="UniProtKB-KW"/>
</dbReference>
<name>A0A0L6JHV8_9FIRM</name>
<dbReference type="AlphaFoldDB" id="A0A0L6JHV8"/>
<dbReference type="Proteomes" id="UP000036923">
    <property type="component" value="Unassembled WGS sequence"/>
</dbReference>
<dbReference type="STRING" id="398512.Bccel_0564"/>
<organism evidence="9 10">
    <name type="scientific">Pseudobacteroides cellulosolvens ATCC 35603 = DSM 2933</name>
    <dbReference type="NCBI Taxonomy" id="398512"/>
    <lineage>
        <taxon>Bacteria</taxon>
        <taxon>Bacillati</taxon>
        <taxon>Bacillota</taxon>
        <taxon>Clostridia</taxon>
        <taxon>Eubacteriales</taxon>
        <taxon>Oscillospiraceae</taxon>
        <taxon>Pseudobacteroides</taxon>
    </lineage>
</organism>
<evidence type="ECO:0000259" key="8">
    <source>
        <dbReference type="PROSITE" id="PS51379"/>
    </source>
</evidence>
<evidence type="ECO:0000256" key="7">
    <source>
        <dbReference type="ARBA" id="ARBA00023014"/>
    </source>
</evidence>
<dbReference type="Pfam" id="PF04015">
    <property type="entry name" value="DUF362"/>
    <property type="match status" value="1"/>
</dbReference>
<evidence type="ECO:0000256" key="6">
    <source>
        <dbReference type="ARBA" id="ARBA00023004"/>
    </source>
</evidence>
<dbReference type="GO" id="GO:0051539">
    <property type="term" value="F:4 iron, 4 sulfur cluster binding"/>
    <property type="evidence" value="ECO:0007669"/>
    <property type="project" value="UniProtKB-KW"/>
</dbReference>
<dbReference type="InterPro" id="IPR050157">
    <property type="entry name" value="PSI_iron-sulfur_center"/>
</dbReference>
<sequence>MNKSKVYFINFRTRTDMNILDKLEKLIKKAGIENIDFKNKFTALKIHFGEPGNMAYIRPNYVKRIADLVKKQGGLPFLTDTNTLYVGRRANAVSHLEAAAENGFNQITTGVNVIIADGLKGSDYTEIPINAKHVKSAKIGTVIADADILISINHFKGHELAGFGGALKNLAMGCGSRGGKLEMHSASKPEISEAACISCGICKKNCSQDAISFNINKKAQIDHAKCTGCGQCIAMCMYGAANLEWNEAFETASEKIAEYAWAAVKDKPCFHINFLMDISPNCDCWSNNDVPVVPNLGIAASFDAVALDRACIDMVNAAPVMKGSVLDDKGDCHNHEPFNKFEKIYPGVKWESCLKHGEELGMGTQNYELVNID</sequence>
<dbReference type="InterPro" id="IPR017896">
    <property type="entry name" value="4Fe4S_Fe-S-bd"/>
</dbReference>